<dbReference type="InterPro" id="IPR000305">
    <property type="entry name" value="GIY-YIG_endonuc"/>
</dbReference>
<sequence>MYYVYLLQSLKDKKFYTGFTSDSKRRFEEHNTGLVTATNYSLPLNLVYYEFCLNQHDAIHREKYLKSVNGKRYIKNRLKNFLLE</sequence>
<keyword evidence="3" id="KW-0540">Nuclease</keyword>
<dbReference type="PANTHER" id="PTHR34477:SF5">
    <property type="entry name" value="BSL5627 PROTEIN"/>
    <property type="match status" value="1"/>
</dbReference>
<dbReference type="SUPFAM" id="SSF82771">
    <property type="entry name" value="GIY-YIG endonuclease"/>
    <property type="match status" value="1"/>
</dbReference>
<dbReference type="InterPro" id="IPR035901">
    <property type="entry name" value="GIY-YIG_endonuc_sf"/>
</dbReference>
<dbReference type="PANTHER" id="PTHR34477">
    <property type="entry name" value="UPF0213 PROTEIN YHBQ"/>
    <property type="match status" value="1"/>
</dbReference>
<dbReference type="PROSITE" id="PS50164">
    <property type="entry name" value="GIY_YIG"/>
    <property type="match status" value="1"/>
</dbReference>
<evidence type="ECO:0000313" key="3">
    <source>
        <dbReference type="EMBL" id="SEF47808.1"/>
    </source>
</evidence>
<evidence type="ECO:0000313" key="4">
    <source>
        <dbReference type="Proteomes" id="UP000236736"/>
    </source>
</evidence>
<feature type="domain" description="GIY-YIG" evidence="2">
    <location>
        <begin position="1"/>
        <end position="75"/>
    </location>
</feature>
<keyword evidence="4" id="KW-1185">Reference proteome</keyword>
<gene>
    <name evidence="3" type="ORF">SAMN03080598_00369</name>
</gene>
<dbReference type="Proteomes" id="UP000236736">
    <property type="component" value="Unassembled WGS sequence"/>
</dbReference>
<accession>A0A1H5SCU0</accession>
<dbReference type="OrthoDB" id="1495241at2"/>
<dbReference type="EMBL" id="FNVR01000001">
    <property type="protein sequence ID" value="SEF47808.1"/>
    <property type="molecule type" value="Genomic_DNA"/>
</dbReference>
<dbReference type="Pfam" id="PF01541">
    <property type="entry name" value="GIY-YIG"/>
    <property type="match status" value="1"/>
</dbReference>
<dbReference type="InterPro" id="IPR050190">
    <property type="entry name" value="UPF0213_domain"/>
</dbReference>
<keyword evidence="3" id="KW-0378">Hydrolase</keyword>
<protein>
    <submittedName>
        <fullName evidence="3">Putative endonuclease</fullName>
    </submittedName>
</protein>
<evidence type="ECO:0000256" key="1">
    <source>
        <dbReference type="ARBA" id="ARBA00007435"/>
    </source>
</evidence>
<keyword evidence="3" id="KW-0255">Endonuclease</keyword>
<dbReference type="RefSeq" id="WP_103923074.1">
    <property type="nucleotide sequence ID" value="NZ_FNVR01000001.1"/>
</dbReference>
<dbReference type="GO" id="GO:0004519">
    <property type="term" value="F:endonuclease activity"/>
    <property type="evidence" value="ECO:0007669"/>
    <property type="project" value="UniProtKB-KW"/>
</dbReference>
<dbReference type="STRING" id="1120964.GCA_001313265_02339"/>
<evidence type="ECO:0000259" key="2">
    <source>
        <dbReference type="PROSITE" id="PS50164"/>
    </source>
</evidence>
<name>A0A1H5SCU0_9BACT</name>
<proteinExistence type="inferred from homology"/>
<comment type="similarity">
    <text evidence="1">Belongs to the UPF0213 family.</text>
</comment>
<dbReference type="Gene3D" id="3.40.1440.10">
    <property type="entry name" value="GIY-YIG endonuclease"/>
    <property type="match status" value="1"/>
</dbReference>
<dbReference type="AlphaFoldDB" id="A0A1H5SCU0"/>
<reference evidence="4" key="1">
    <citation type="submission" date="2016-10" db="EMBL/GenBank/DDBJ databases">
        <authorList>
            <person name="Varghese N."/>
            <person name="Submissions S."/>
        </authorList>
    </citation>
    <scope>NUCLEOTIDE SEQUENCE [LARGE SCALE GENOMIC DNA]</scope>
    <source>
        <strain evidence="4">DSM 17298</strain>
    </source>
</reference>
<organism evidence="3 4">
    <name type="scientific">Algoriphagus boritolerans DSM 17298 = JCM 18970</name>
    <dbReference type="NCBI Taxonomy" id="1120964"/>
    <lineage>
        <taxon>Bacteria</taxon>
        <taxon>Pseudomonadati</taxon>
        <taxon>Bacteroidota</taxon>
        <taxon>Cytophagia</taxon>
        <taxon>Cytophagales</taxon>
        <taxon>Cyclobacteriaceae</taxon>
        <taxon>Algoriphagus</taxon>
    </lineage>
</organism>